<dbReference type="Gene3D" id="1.20.120.1490">
    <property type="match status" value="1"/>
</dbReference>
<dbReference type="Proteomes" id="UP001432180">
    <property type="component" value="Chromosome"/>
</dbReference>
<evidence type="ECO:0000256" key="1">
    <source>
        <dbReference type="SAM" id="SignalP"/>
    </source>
</evidence>
<accession>A0ABZ0S976</accession>
<feature type="signal peptide" evidence="1">
    <location>
        <begin position="1"/>
        <end position="22"/>
    </location>
</feature>
<dbReference type="EMBL" id="CP121472">
    <property type="protein sequence ID" value="WPL17085.1"/>
    <property type="molecule type" value="Genomic_DNA"/>
</dbReference>
<evidence type="ECO:0000313" key="3">
    <source>
        <dbReference type="Proteomes" id="UP001432180"/>
    </source>
</evidence>
<evidence type="ECO:0000313" key="2">
    <source>
        <dbReference type="EMBL" id="WPL17085.1"/>
    </source>
</evidence>
<sequence>MHIRFTFLISLSLMLTSGPGQAEPVISPDHTLSRPGFLVGELVVLPHPMRIIVDAPDRFGIRPEQMDRLHREVREVYPPQLHPRVQAAWQLEKAIYQAVIERGKNASAVADQLDELTRLKREATDIRIQALNRFRAILEPEQFQAVMAASAEAIKPHP</sequence>
<feature type="chain" id="PRO_5045427460" evidence="1">
    <location>
        <begin position="23"/>
        <end position="158"/>
    </location>
</feature>
<keyword evidence="1" id="KW-0732">Signal</keyword>
<keyword evidence="3" id="KW-1185">Reference proteome</keyword>
<protein>
    <submittedName>
        <fullName evidence="2">Uncharacterized protein</fullName>
    </submittedName>
</protein>
<reference evidence="2 3" key="1">
    <citation type="journal article" date="2023" name="Microorganisms">
        <title>Thiorhodovibrio frisius and Trv. litoralis spp. nov., Two Novel Members from a Clade of Fastidious Purple Sulfur Bacteria That Exhibit Unique Red-Shifted Light-Harvesting Capabilities.</title>
        <authorList>
            <person name="Methner A."/>
            <person name="Kuzyk S.B."/>
            <person name="Petersen J."/>
            <person name="Bauer S."/>
            <person name="Brinkmann H."/>
            <person name="Sichau K."/>
            <person name="Wanner G."/>
            <person name="Wolf J."/>
            <person name="Neumann-Schaal M."/>
            <person name="Henke P."/>
            <person name="Tank M."/>
            <person name="Sproer C."/>
            <person name="Bunk B."/>
            <person name="Overmann J."/>
        </authorList>
    </citation>
    <scope>NUCLEOTIDE SEQUENCE [LARGE SCALE GENOMIC DNA]</scope>
    <source>
        <strain evidence="2 3">DSM 6702</strain>
    </source>
</reference>
<organism evidence="2 3">
    <name type="scientific">Thiorhodovibrio winogradskyi</name>
    <dbReference type="NCBI Taxonomy" id="77007"/>
    <lineage>
        <taxon>Bacteria</taxon>
        <taxon>Pseudomonadati</taxon>
        <taxon>Pseudomonadota</taxon>
        <taxon>Gammaproteobacteria</taxon>
        <taxon>Chromatiales</taxon>
        <taxon>Chromatiaceae</taxon>
        <taxon>Thiorhodovibrio</taxon>
    </lineage>
</organism>
<proteinExistence type="predicted"/>
<gene>
    <name evidence="2" type="ORF">Thiowin_02071</name>
</gene>
<name>A0ABZ0S976_9GAMM</name>